<feature type="non-terminal residue" evidence="1">
    <location>
        <position position="1"/>
    </location>
</feature>
<evidence type="ECO:0000313" key="1">
    <source>
        <dbReference type="EMBL" id="GAI01713.1"/>
    </source>
</evidence>
<dbReference type="EMBL" id="BARU01046422">
    <property type="protein sequence ID" value="GAI01713.1"/>
    <property type="molecule type" value="Genomic_DNA"/>
</dbReference>
<dbReference type="AlphaFoldDB" id="X1K572"/>
<gene>
    <name evidence="1" type="ORF">S03H2_70031</name>
</gene>
<name>X1K572_9ZZZZ</name>
<protein>
    <submittedName>
        <fullName evidence="1">Uncharacterized protein</fullName>
    </submittedName>
</protein>
<organism evidence="1">
    <name type="scientific">marine sediment metagenome</name>
    <dbReference type="NCBI Taxonomy" id="412755"/>
    <lineage>
        <taxon>unclassified sequences</taxon>
        <taxon>metagenomes</taxon>
        <taxon>ecological metagenomes</taxon>
    </lineage>
</organism>
<feature type="non-terminal residue" evidence="1">
    <location>
        <position position="129"/>
    </location>
</feature>
<accession>X1K572</accession>
<proteinExistence type="predicted"/>
<reference evidence="1" key="1">
    <citation type="journal article" date="2014" name="Front. Microbiol.">
        <title>High frequency of phylogenetically diverse reductive dehalogenase-homologous genes in deep subseafloor sedimentary metagenomes.</title>
        <authorList>
            <person name="Kawai M."/>
            <person name="Futagami T."/>
            <person name="Toyoda A."/>
            <person name="Takaki Y."/>
            <person name="Nishi S."/>
            <person name="Hori S."/>
            <person name="Arai W."/>
            <person name="Tsubouchi T."/>
            <person name="Morono Y."/>
            <person name="Uchiyama I."/>
            <person name="Ito T."/>
            <person name="Fujiyama A."/>
            <person name="Inagaki F."/>
            <person name="Takami H."/>
        </authorList>
    </citation>
    <scope>NUCLEOTIDE SEQUENCE</scope>
    <source>
        <strain evidence="1">Expedition CK06-06</strain>
    </source>
</reference>
<sequence>ITPIILPVFYNSYSPPDLFDYEGVTLFRKKNELYSKISVLKNSDFVINIIPYNFESLWIYRALNKSEADYAVFMANALPSIYNRKSKLLIYCKKLKKMSKSSPKNILNHISQGLPFYLFGVKSAKICLA</sequence>
<comment type="caution">
    <text evidence="1">The sequence shown here is derived from an EMBL/GenBank/DDBJ whole genome shotgun (WGS) entry which is preliminary data.</text>
</comment>